<evidence type="ECO:0000256" key="1">
    <source>
        <dbReference type="SAM" id="Phobius"/>
    </source>
</evidence>
<evidence type="ECO:0000313" key="2">
    <source>
        <dbReference type="EMBL" id="MEK0187535.1"/>
    </source>
</evidence>
<dbReference type="EMBL" id="JBBLXS010000377">
    <property type="protein sequence ID" value="MEK0187535.1"/>
    <property type="molecule type" value="Genomic_DNA"/>
</dbReference>
<sequence>MLSQDLDSSDFDFLGADNFAQPDQQTQAKTPEVTNIERFWNLTGNWGEFGSYFGAGLSASLIVRAIPALIPSAVILIPAVGLGLGLYSLSAEGAGKVRSQLILLAVGTALLAGNWDAWQAWIIANSQLLIITFALIVIVLGFVCTQIWNKLSNVNQ</sequence>
<keyword evidence="1" id="KW-0812">Transmembrane</keyword>
<evidence type="ECO:0008006" key="4">
    <source>
        <dbReference type="Google" id="ProtNLM"/>
    </source>
</evidence>
<protein>
    <recommendedName>
        <fullName evidence="4">Chromate transporter</fullName>
    </recommendedName>
</protein>
<dbReference type="RefSeq" id="WP_340541828.1">
    <property type="nucleotide sequence ID" value="NZ_JBBLXS010000377.1"/>
</dbReference>
<feature type="transmembrane region" description="Helical" evidence="1">
    <location>
        <begin position="101"/>
        <end position="122"/>
    </location>
</feature>
<dbReference type="Proteomes" id="UP001384579">
    <property type="component" value="Unassembled WGS sequence"/>
</dbReference>
<feature type="transmembrane region" description="Helical" evidence="1">
    <location>
        <begin position="128"/>
        <end position="148"/>
    </location>
</feature>
<feature type="transmembrane region" description="Helical" evidence="1">
    <location>
        <begin position="68"/>
        <end position="89"/>
    </location>
</feature>
<keyword evidence="3" id="KW-1185">Reference proteome</keyword>
<name>A0ABU8YT78_9CYAN</name>
<reference evidence="2 3" key="1">
    <citation type="journal article" date="2020" name="Harmful Algae">
        <title>Molecular and morphological characterization of a novel dihydroanatoxin-a producing Microcoleus species (cyanobacteria) from the Russian River, California, USA.</title>
        <authorList>
            <person name="Conklin K.Y."/>
            <person name="Stancheva R."/>
            <person name="Otten T.G."/>
            <person name="Fadness R."/>
            <person name="Boyer G.L."/>
            <person name="Read B."/>
            <person name="Zhang X."/>
            <person name="Sheath R.G."/>
        </authorList>
    </citation>
    <scope>NUCLEOTIDE SEQUENCE [LARGE SCALE GENOMIC DNA]</scope>
    <source>
        <strain evidence="2 3">PTRS2</strain>
    </source>
</reference>
<organism evidence="2 3">
    <name type="scientific">Microcoleus anatoxicus PTRS2</name>
    <dbReference type="NCBI Taxonomy" id="2705321"/>
    <lineage>
        <taxon>Bacteria</taxon>
        <taxon>Bacillati</taxon>
        <taxon>Cyanobacteriota</taxon>
        <taxon>Cyanophyceae</taxon>
        <taxon>Oscillatoriophycideae</taxon>
        <taxon>Oscillatoriales</taxon>
        <taxon>Microcoleaceae</taxon>
        <taxon>Microcoleus</taxon>
        <taxon>Microcoleus anatoxicus</taxon>
    </lineage>
</organism>
<evidence type="ECO:0000313" key="3">
    <source>
        <dbReference type="Proteomes" id="UP001384579"/>
    </source>
</evidence>
<gene>
    <name evidence="2" type="ORF">WMG39_22150</name>
</gene>
<accession>A0ABU8YT78</accession>
<keyword evidence="1" id="KW-1133">Transmembrane helix</keyword>
<comment type="caution">
    <text evidence="2">The sequence shown here is derived from an EMBL/GenBank/DDBJ whole genome shotgun (WGS) entry which is preliminary data.</text>
</comment>
<keyword evidence="1" id="KW-0472">Membrane</keyword>
<proteinExistence type="predicted"/>